<evidence type="ECO:0000259" key="3">
    <source>
        <dbReference type="Pfam" id="PF03061"/>
    </source>
</evidence>
<name>A0A6J7QEH8_9ZZZZ</name>
<dbReference type="InterPro" id="IPR029069">
    <property type="entry name" value="HotDog_dom_sf"/>
</dbReference>
<gene>
    <name evidence="4" type="ORF">UFOPK3427_01330</name>
    <name evidence="5" type="ORF">UFOPK4112_00618</name>
</gene>
<dbReference type="PANTHER" id="PTHR21660:SF1">
    <property type="entry name" value="ACYL-COENZYME A THIOESTERASE 13"/>
    <property type="match status" value="1"/>
</dbReference>
<evidence type="ECO:0000313" key="4">
    <source>
        <dbReference type="EMBL" id="CAB4878908.1"/>
    </source>
</evidence>
<organism evidence="5">
    <name type="scientific">freshwater metagenome</name>
    <dbReference type="NCBI Taxonomy" id="449393"/>
    <lineage>
        <taxon>unclassified sequences</taxon>
        <taxon>metagenomes</taxon>
        <taxon>ecological metagenomes</taxon>
    </lineage>
</organism>
<keyword evidence="2" id="KW-0378">Hydrolase</keyword>
<dbReference type="Pfam" id="PF03061">
    <property type="entry name" value="4HBT"/>
    <property type="match status" value="1"/>
</dbReference>
<sequence>MSDEIKKTPRQEDGSFQLDPGHALAAFEWDVIDVEGADWAMEMEVTPKVINSSGALQGGLLATLIDMVAGTALLRGENAYKQTATSEMHVSYLEGARVGPVRALATIVRRGGRSAVVRVDVYDHGADDLHVATSMLTFAARR</sequence>
<dbReference type="GO" id="GO:0047617">
    <property type="term" value="F:fatty acyl-CoA hydrolase activity"/>
    <property type="evidence" value="ECO:0007669"/>
    <property type="project" value="InterPro"/>
</dbReference>
<dbReference type="CDD" id="cd03443">
    <property type="entry name" value="PaaI_thioesterase"/>
    <property type="match status" value="1"/>
</dbReference>
<evidence type="ECO:0000313" key="5">
    <source>
        <dbReference type="EMBL" id="CAB5016170.1"/>
    </source>
</evidence>
<dbReference type="InterPro" id="IPR006683">
    <property type="entry name" value="Thioestr_dom"/>
</dbReference>
<protein>
    <submittedName>
        <fullName evidence="5">Unannotated protein</fullName>
    </submittedName>
</protein>
<proteinExistence type="inferred from homology"/>
<dbReference type="NCBIfam" id="TIGR00369">
    <property type="entry name" value="unchar_dom_1"/>
    <property type="match status" value="1"/>
</dbReference>
<dbReference type="PANTHER" id="PTHR21660">
    <property type="entry name" value="THIOESTERASE SUPERFAMILY MEMBER-RELATED"/>
    <property type="match status" value="1"/>
</dbReference>
<evidence type="ECO:0000256" key="2">
    <source>
        <dbReference type="ARBA" id="ARBA00022801"/>
    </source>
</evidence>
<dbReference type="AlphaFoldDB" id="A0A6J7QEH8"/>
<dbReference type="InterPro" id="IPR039298">
    <property type="entry name" value="ACOT13"/>
</dbReference>
<dbReference type="EMBL" id="CAFBLT010000001">
    <property type="protein sequence ID" value="CAB4878908.1"/>
    <property type="molecule type" value="Genomic_DNA"/>
</dbReference>
<comment type="similarity">
    <text evidence="1">Belongs to the thioesterase PaaI family.</text>
</comment>
<accession>A0A6J7QEH8</accession>
<dbReference type="EMBL" id="CAFBPM010000004">
    <property type="protein sequence ID" value="CAB5016170.1"/>
    <property type="molecule type" value="Genomic_DNA"/>
</dbReference>
<reference evidence="5" key="1">
    <citation type="submission" date="2020-05" db="EMBL/GenBank/DDBJ databases">
        <authorList>
            <person name="Chiriac C."/>
            <person name="Salcher M."/>
            <person name="Ghai R."/>
            <person name="Kavagutti S V."/>
        </authorList>
    </citation>
    <scope>NUCLEOTIDE SEQUENCE</scope>
</reference>
<dbReference type="SUPFAM" id="SSF54637">
    <property type="entry name" value="Thioesterase/thiol ester dehydrase-isomerase"/>
    <property type="match status" value="1"/>
</dbReference>
<evidence type="ECO:0000256" key="1">
    <source>
        <dbReference type="ARBA" id="ARBA00008324"/>
    </source>
</evidence>
<feature type="domain" description="Thioesterase" evidence="3">
    <location>
        <begin position="54"/>
        <end position="123"/>
    </location>
</feature>
<dbReference type="InterPro" id="IPR003736">
    <property type="entry name" value="PAAI_dom"/>
</dbReference>
<dbReference type="Gene3D" id="3.10.129.10">
    <property type="entry name" value="Hotdog Thioesterase"/>
    <property type="match status" value="1"/>
</dbReference>